<evidence type="ECO:0008006" key="3">
    <source>
        <dbReference type="Google" id="ProtNLM"/>
    </source>
</evidence>
<name>A0ABW1PLB7_9FLAO</name>
<keyword evidence="2" id="KW-1185">Reference proteome</keyword>
<comment type="caution">
    <text evidence="1">The sequence shown here is derived from an EMBL/GenBank/DDBJ whole genome shotgun (WGS) entry which is preliminary data.</text>
</comment>
<dbReference type="RefSeq" id="WP_379790207.1">
    <property type="nucleotide sequence ID" value="NZ_JBHSQB010000003.1"/>
</dbReference>
<evidence type="ECO:0000313" key="1">
    <source>
        <dbReference type="EMBL" id="MFC6095572.1"/>
    </source>
</evidence>
<sequence length="138" mass="16392">MKLILFSIFCISILNCSKIKKDNQSDKYLEVFYLKEGLRYPMQLGCNVVHGELLKDKVKFKKIDNVDFINQFINQFNQLKTSKEQRDIDVRIQVVYHNKKNIDTICMGEHFDIKVNGINKEDSKSFLKLIKDETYYKK</sequence>
<organism evidence="1 2">
    <name type="scientific">Flavobacterium qiangtangense</name>
    <dbReference type="NCBI Taxonomy" id="1442595"/>
    <lineage>
        <taxon>Bacteria</taxon>
        <taxon>Pseudomonadati</taxon>
        <taxon>Bacteroidota</taxon>
        <taxon>Flavobacteriia</taxon>
        <taxon>Flavobacteriales</taxon>
        <taxon>Flavobacteriaceae</taxon>
        <taxon>Flavobacterium</taxon>
    </lineage>
</organism>
<dbReference type="Proteomes" id="UP001596287">
    <property type="component" value="Unassembled WGS sequence"/>
</dbReference>
<proteinExistence type="predicted"/>
<evidence type="ECO:0000313" key="2">
    <source>
        <dbReference type="Proteomes" id="UP001596287"/>
    </source>
</evidence>
<gene>
    <name evidence="1" type="ORF">ACFPVY_02850</name>
</gene>
<accession>A0ABW1PLB7</accession>
<reference evidence="2" key="1">
    <citation type="journal article" date="2019" name="Int. J. Syst. Evol. Microbiol.">
        <title>The Global Catalogue of Microorganisms (GCM) 10K type strain sequencing project: providing services to taxonomists for standard genome sequencing and annotation.</title>
        <authorList>
            <consortium name="The Broad Institute Genomics Platform"/>
            <consortium name="The Broad Institute Genome Sequencing Center for Infectious Disease"/>
            <person name="Wu L."/>
            <person name="Ma J."/>
        </authorList>
    </citation>
    <scope>NUCLEOTIDE SEQUENCE [LARGE SCALE GENOMIC DNA]</scope>
    <source>
        <strain evidence="2">CCUG 49679</strain>
    </source>
</reference>
<protein>
    <recommendedName>
        <fullName evidence="3">Lipoprotein</fullName>
    </recommendedName>
</protein>
<dbReference type="EMBL" id="JBHSQB010000003">
    <property type="protein sequence ID" value="MFC6095572.1"/>
    <property type="molecule type" value="Genomic_DNA"/>
</dbReference>